<dbReference type="AlphaFoldDB" id="A0A194XHG4"/>
<proteinExistence type="predicted"/>
<reference evidence="1 2" key="1">
    <citation type="submission" date="2015-10" db="EMBL/GenBank/DDBJ databases">
        <title>Full genome of DAOMC 229536 Phialocephala scopiformis, a fungal endophyte of spruce producing the potent anti-insectan compound rugulosin.</title>
        <authorList>
            <consortium name="DOE Joint Genome Institute"/>
            <person name="Walker A.K."/>
            <person name="Frasz S.L."/>
            <person name="Seifert K.A."/>
            <person name="Miller J.D."/>
            <person name="Mondo S.J."/>
            <person name="Labutti K."/>
            <person name="Lipzen A."/>
            <person name="Dockter R."/>
            <person name="Kennedy M."/>
            <person name="Grigoriev I.V."/>
            <person name="Spatafora J.W."/>
        </authorList>
    </citation>
    <scope>NUCLEOTIDE SEQUENCE [LARGE SCALE GENOMIC DNA]</scope>
    <source>
        <strain evidence="1 2">CBS 120377</strain>
    </source>
</reference>
<sequence length="54" mass="6242">MGAKSMWPMIPSTLMMFLLALTSYAAMLHLVMMLRRYCEENECGVRRMFVNAGH</sequence>
<gene>
    <name evidence="1" type="ORF">LY89DRAFT_683421</name>
</gene>
<protein>
    <submittedName>
        <fullName evidence="1">Uncharacterized protein</fullName>
    </submittedName>
</protein>
<evidence type="ECO:0000313" key="2">
    <source>
        <dbReference type="Proteomes" id="UP000070700"/>
    </source>
</evidence>
<accession>A0A194XHG4</accession>
<dbReference type="EMBL" id="KQ947411">
    <property type="protein sequence ID" value="KUJ19603.1"/>
    <property type="molecule type" value="Genomic_DNA"/>
</dbReference>
<dbReference type="GeneID" id="28824426"/>
<dbReference type="InParanoid" id="A0A194XHG4"/>
<dbReference type="RefSeq" id="XP_018073958.1">
    <property type="nucleotide sequence ID" value="XM_018214700.1"/>
</dbReference>
<dbReference type="KEGG" id="psco:LY89DRAFT_683421"/>
<name>A0A194XHG4_MOLSC</name>
<dbReference type="Proteomes" id="UP000070700">
    <property type="component" value="Unassembled WGS sequence"/>
</dbReference>
<evidence type="ECO:0000313" key="1">
    <source>
        <dbReference type="EMBL" id="KUJ19603.1"/>
    </source>
</evidence>
<organism evidence="1 2">
    <name type="scientific">Mollisia scopiformis</name>
    <name type="common">Conifer needle endophyte fungus</name>
    <name type="synonym">Phialocephala scopiformis</name>
    <dbReference type="NCBI Taxonomy" id="149040"/>
    <lineage>
        <taxon>Eukaryota</taxon>
        <taxon>Fungi</taxon>
        <taxon>Dikarya</taxon>
        <taxon>Ascomycota</taxon>
        <taxon>Pezizomycotina</taxon>
        <taxon>Leotiomycetes</taxon>
        <taxon>Helotiales</taxon>
        <taxon>Mollisiaceae</taxon>
        <taxon>Mollisia</taxon>
    </lineage>
</organism>
<dbReference type="OrthoDB" id="4756206at2759"/>
<keyword evidence="2" id="KW-1185">Reference proteome</keyword>